<dbReference type="RefSeq" id="WP_132253496.1">
    <property type="nucleotide sequence ID" value="NZ_SMAL01000010.1"/>
</dbReference>
<reference evidence="1 2" key="1">
    <citation type="submission" date="2019-03" db="EMBL/GenBank/DDBJ databases">
        <title>Genomic Encyclopedia of Type Strains, Phase IV (KMG-IV): sequencing the most valuable type-strain genomes for metagenomic binning, comparative biology and taxonomic classification.</title>
        <authorList>
            <person name="Goeker M."/>
        </authorList>
    </citation>
    <scope>NUCLEOTIDE SEQUENCE [LARGE SCALE GENOMIC DNA]</scope>
    <source>
        <strain evidence="1 2">DSM 24629</strain>
    </source>
</reference>
<dbReference type="EMBL" id="SMAL01000010">
    <property type="protein sequence ID" value="TCT12933.1"/>
    <property type="molecule type" value="Genomic_DNA"/>
</dbReference>
<gene>
    <name evidence="1" type="ORF">EDC18_1107</name>
</gene>
<dbReference type="OrthoDB" id="2043248at2"/>
<proteinExistence type="predicted"/>
<accession>A0A4R3MGM4</accession>
<dbReference type="Proteomes" id="UP000294902">
    <property type="component" value="Unassembled WGS sequence"/>
</dbReference>
<evidence type="ECO:0000313" key="2">
    <source>
        <dbReference type="Proteomes" id="UP000294902"/>
    </source>
</evidence>
<sequence length="244" mass="29308">MIEETNLYEKEKLKINDVLKTLYEEKEYMLGDQLALDLLSKYCNIYYKGQVLSEIDEELFNKFILYYLPKSKLNISEDRVKKVLVNIYKILEGIKIKYNYDLTNIYRLSYLNYGDDIARIIDLRKQLLRNTECPVISWDPLIIDFSYYKQHNSKKKWLPRKEVYEQGYYEMVDKVGYDSYLFKKVQGSNTCVKIRLEKGTAKLLKHNDVLHMRLKRKIFTTCWEIIEIKGCYLSESNKYINLKV</sequence>
<comment type="caution">
    <text evidence="1">The sequence shown here is derived from an EMBL/GenBank/DDBJ whole genome shotgun (WGS) entry which is preliminary data.</text>
</comment>
<protein>
    <submittedName>
        <fullName evidence="1">Uncharacterized protein</fullName>
    </submittedName>
</protein>
<dbReference type="AlphaFoldDB" id="A0A4R3MGM4"/>
<keyword evidence="2" id="KW-1185">Reference proteome</keyword>
<organism evidence="1 2">
    <name type="scientific">Natranaerovirga pectinivora</name>
    <dbReference type="NCBI Taxonomy" id="682400"/>
    <lineage>
        <taxon>Bacteria</taxon>
        <taxon>Bacillati</taxon>
        <taxon>Bacillota</taxon>
        <taxon>Clostridia</taxon>
        <taxon>Lachnospirales</taxon>
        <taxon>Natranaerovirgaceae</taxon>
        <taxon>Natranaerovirga</taxon>
    </lineage>
</organism>
<evidence type="ECO:0000313" key="1">
    <source>
        <dbReference type="EMBL" id="TCT12933.1"/>
    </source>
</evidence>
<name>A0A4R3MGM4_9FIRM</name>